<proteinExistence type="predicted"/>
<dbReference type="AlphaFoldDB" id="A0A843XQ62"/>
<comment type="caution">
    <text evidence="1">The sequence shown here is derived from an EMBL/GenBank/DDBJ whole genome shotgun (WGS) entry which is preliminary data.</text>
</comment>
<dbReference type="PANTHER" id="PTHR33144:SF45">
    <property type="entry name" value="TRANSPOSASE TNP1_EN_SPM-LIKE DOMAIN-CONTAINING PROTEIN"/>
    <property type="match status" value="1"/>
</dbReference>
<dbReference type="Gene3D" id="3.40.395.10">
    <property type="entry name" value="Adenoviral Proteinase, Chain A"/>
    <property type="match status" value="1"/>
</dbReference>
<sequence length="214" mass="25124">MENGRAINSIPLLLPKVPQQSGGEEYGVFILYYMFLFAMNAPKSFSRTSYPYFRKYDVGESEKKWLMKDISQKWKYHKYALRRKILKQSKKIVQINPPEHLHISAGMWKEAVKIWTSEHWVRRNEVNHKNKGVQKIFHCAGTQTFADIRKAELQESGQDIDRSELFIVTHTRKDGIPINNECAVAILALLRQWHLNMIYILKCLVKTILVVYEV</sequence>
<gene>
    <name evidence="1" type="ORF">Taro_055106</name>
</gene>
<dbReference type="EMBL" id="NMUH01012065">
    <property type="protein sequence ID" value="MQM22058.1"/>
    <property type="molecule type" value="Genomic_DNA"/>
</dbReference>
<protein>
    <submittedName>
        <fullName evidence="1">Uncharacterized protein</fullName>
    </submittedName>
</protein>
<dbReference type="SUPFAM" id="SSF54001">
    <property type="entry name" value="Cysteine proteinases"/>
    <property type="match status" value="1"/>
</dbReference>
<organism evidence="1 2">
    <name type="scientific">Colocasia esculenta</name>
    <name type="common">Wild taro</name>
    <name type="synonym">Arum esculentum</name>
    <dbReference type="NCBI Taxonomy" id="4460"/>
    <lineage>
        <taxon>Eukaryota</taxon>
        <taxon>Viridiplantae</taxon>
        <taxon>Streptophyta</taxon>
        <taxon>Embryophyta</taxon>
        <taxon>Tracheophyta</taxon>
        <taxon>Spermatophyta</taxon>
        <taxon>Magnoliopsida</taxon>
        <taxon>Liliopsida</taxon>
        <taxon>Araceae</taxon>
        <taxon>Aroideae</taxon>
        <taxon>Colocasieae</taxon>
        <taxon>Colocasia</taxon>
    </lineage>
</organism>
<evidence type="ECO:0000313" key="2">
    <source>
        <dbReference type="Proteomes" id="UP000652761"/>
    </source>
</evidence>
<dbReference type="PANTHER" id="PTHR33144">
    <property type="entry name" value="OS10G0409366 PROTEIN-RELATED"/>
    <property type="match status" value="1"/>
</dbReference>
<keyword evidence="2" id="KW-1185">Reference proteome</keyword>
<name>A0A843XQ62_COLES</name>
<dbReference type="InterPro" id="IPR004252">
    <property type="entry name" value="Probable_transposase_24"/>
</dbReference>
<evidence type="ECO:0000313" key="1">
    <source>
        <dbReference type="EMBL" id="MQM22058.1"/>
    </source>
</evidence>
<dbReference type="Pfam" id="PF03004">
    <property type="entry name" value="Transposase_24"/>
    <property type="match status" value="1"/>
</dbReference>
<dbReference type="OrthoDB" id="1939479at2759"/>
<dbReference type="InterPro" id="IPR038765">
    <property type="entry name" value="Papain-like_cys_pep_sf"/>
</dbReference>
<dbReference type="Proteomes" id="UP000652761">
    <property type="component" value="Unassembled WGS sequence"/>
</dbReference>
<accession>A0A843XQ62</accession>
<reference evidence="1" key="1">
    <citation type="submission" date="2017-07" db="EMBL/GenBank/DDBJ databases">
        <title>Taro Niue Genome Assembly and Annotation.</title>
        <authorList>
            <person name="Atibalentja N."/>
            <person name="Keating K."/>
            <person name="Fields C.J."/>
        </authorList>
    </citation>
    <scope>NUCLEOTIDE SEQUENCE</scope>
    <source>
        <strain evidence="1">Niue_2</strain>
        <tissue evidence="1">Leaf</tissue>
    </source>
</reference>